<dbReference type="InterPro" id="IPR000672">
    <property type="entry name" value="THF_DH/CycHdrlase"/>
</dbReference>
<keyword evidence="13" id="KW-0547">Nucleotide-binding</keyword>
<keyword evidence="15" id="KW-0067">ATP-binding</keyword>
<evidence type="ECO:0000256" key="16">
    <source>
        <dbReference type="ARBA" id="ARBA00022857"/>
    </source>
</evidence>
<dbReference type="Pfam" id="PF02882">
    <property type="entry name" value="THF_DHG_CYH_C"/>
    <property type="match status" value="1"/>
</dbReference>
<keyword evidence="14" id="KW-0378">Hydrolase</keyword>
<evidence type="ECO:0000256" key="18">
    <source>
        <dbReference type="ARBA" id="ARBA00023268"/>
    </source>
</evidence>
<evidence type="ECO:0000256" key="17">
    <source>
        <dbReference type="ARBA" id="ARBA00023002"/>
    </source>
</evidence>
<evidence type="ECO:0000313" key="24">
    <source>
        <dbReference type="EMBL" id="CBY34737.1"/>
    </source>
</evidence>
<gene>
    <name evidence="24" type="ORF">GSOID_T00024773001</name>
</gene>
<dbReference type="Gene3D" id="3.10.410.10">
    <property type="entry name" value="Formyltetrahydrofolate synthetase, domain 3"/>
    <property type="match status" value="1"/>
</dbReference>
<evidence type="ECO:0000256" key="15">
    <source>
        <dbReference type="ARBA" id="ARBA00022840"/>
    </source>
</evidence>
<evidence type="ECO:0000259" key="22">
    <source>
        <dbReference type="Pfam" id="PF00763"/>
    </source>
</evidence>
<keyword evidence="11" id="KW-0554">One-carbon metabolism</keyword>
<dbReference type="AlphaFoldDB" id="E4YGW3"/>
<comment type="subcellular location">
    <subcellularLocation>
        <location evidence="1">Cytoplasm</location>
    </subcellularLocation>
</comment>
<evidence type="ECO:0000256" key="14">
    <source>
        <dbReference type="ARBA" id="ARBA00022801"/>
    </source>
</evidence>
<dbReference type="HAMAP" id="MF_01576">
    <property type="entry name" value="THF_DHG_CYH"/>
    <property type="match status" value="1"/>
</dbReference>
<dbReference type="FunFam" id="3.40.50.720:FF:000006">
    <property type="entry name" value="Bifunctional protein FolD"/>
    <property type="match status" value="1"/>
</dbReference>
<keyword evidence="17" id="KW-0560">Oxidoreductase</keyword>
<dbReference type="InterPro" id="IPR046346">
    <property type="entry name" value="Aminoacid_DH-like_N_sf"/>
</dbReference>
<dbReference type="Pfam" id="PF01268">
    <property type="entry name" value="FTHFS"/>
    <property type="match status" value="1"/>
</dbReference>
<dbReference type="UniPathway" id="UPA00193"/>
<comment type="subunit">
    <text evidence="5">Homodimer.</text>
</comment>
<dbReference type="FunFam" id="3.10.410.10:FF:000001">
    <property type="entry name" value="Putative formate--tetrahydrofolate ligase"/>
    <property type="match status" value="1"/>
</dbReference>
<comment type="pathway">
    <text evidence="2">One-carbon metabolism; tetrahydrofolate interconversion.</text>
</comment>
<dbReference type="EMBL" id="FN654539">
    <property type="protein sequence ID" value="CBY34737.1"/>
    <property type="molecule type" value="Genomic_DNA"/>
</dbReference>
<comment type="similarity">
    <text evidence="4">In the C-terminal section; belongs to the formate--tetrahydrofolate ligase family.</text>
</comment>
<dbReference type="FunFam" id="3.40.50.10860:FF:000005">
    <property type="entry name" value="C-1-tetrahydrofolate synthase, cytoplasmic, putative"/>
    <property type="match status" value="1"/>
</dbReference>
<keyword evidence="12" id="KW-0436">Ligase</keyword>
<dbReference type="InterPro" id="IPR000559">
    <property type="entry name" value="Formate_THF_ligase"/>
</dbReference>
<evidence type="ECO:0000256" key="5">
    <source>
        <dbReference type="ARBA" id="ARBA00011738"/>
    </source>
</evidence>
<dbReference type="SUPFAM" id="SSF53223">
    <property type="entry name" value="Aminoacid dehydrogenase-like, N-terminal domain"/>
    <property type="match status" value="1"/>
</dbReference>
<dbReference type="Gene3D" id="3.40.50.720">
    <property type="entry name" value="NAD(P)-binding Rossmann-like Domain"/>
    <property type="match status" value="1"/>
</dbReference>
<dbReference type="FunFam" id="3.40.50.300:FF:001123">
    <property type="entry name" value="C-1-tetrahydrofolate synthase, cytoplasmic isoform X2"/>
    <property type="match status" value="1"/>
</dbReference>
<dbReference type="CDD" id="cd01080">
    <property type="entry name" value="NAD_bind_m-THF_DH_Cyclohyd"/>
    <property type="match status" value="1"/>
</dbReference>
<protein>
    <recommendedName>
        <fullName evidence="9">C-1-tetrahydrofolate synthase, cytoplasmic</fullName>
        <ecNumber evidence="8">1.5.1.5</ecNumber>
        <ecNumber evidence="7">3.5.4.9</ecNumber>
        <ecNumber evidence="6">6.3.4.3</ecNumber>
    </recommendedName>
</protein>
<sequence>MAMRLDGKVISAEIRENLRVEVEKIRENDDSFRPGLAIVQVGDREDSNVYIRMKLRGAKEIGMNAEHIKLSRDITEDELVLKLKELNSDDSVDGIILQLPLDSSNGIDGEKITEEISQQKDVDGLTTMTAGKLARGEKDIFVPCTPRGCMELISRSNLKTTGKRAVVLGRSKIVGTPMSDLLKWSNATVTCCHSKTENIEDICKQADILVAAVGRPGFVKKSWLKEGVVVIDCGINPIPDSTKKSGQRLVGDVDPECFEVASAMTPVPGGVGPMTVAMLLKNTCEASTDWNLTKLPLSLLRPVPSDIEIARAQHPKYIRTLALECGILETELLQYGNTKAKVSLKVLDRLQDAQPGKYVVVGGITPTPLGEGKSTTTIGLAQALGAHLDKNCFACVRQPSQGPTFGIKGGAAGGGYSQVIPMDEFNLHLTGDIHAITAANNLLAAAIDTRIFHETTQLDIDPDQVMWNRVLDVNDRYLRKITVGQSPTEKNISRETNFDIAVASEIMAILALATSLKDMRERLGKMVVALDKKGNPVIADDLGIGGALTVLMKDALMPNLMQTLEGTPVFVHAGPFANIAHGNSSILADAIALKLVGEDGIVVTEAGFGSDIGMEKFFNIKCRASGLKPDAAVIVATIRALKMHGGGSPVAPGRPLADEYKSENVELVEKGFSNLRKQIENGVSFGVPVVVAINTFSSDTKAEIDRLMELSIAAGANEAVVCSHWADGGAGATDLAEAVVKVTKRQSNFKFLYPLEDTIENKIRSIAQNIYGADDVSFTEEAEEKIKIFTKQGFGNLPICMAKTQYSLSHDAALKGAPTGFTLPIRDIRAAVGAGFLYPLVGTISTMPGLPTRPSFYDIDIDCETEEIYGLF</sequence>
<dbReference type="Gene3D" id="3.40.50.10860">
    <property type="entry name" value="Leucine Dehydrogenase, chain A, domain 1"/>
    <property type="match status" value="1"/>
</dbReference>
<evidence type="ECO:0000256" key="21">
    <source>
        <dbReference type="ARBA" id="ARBA00059708"/>
    </source>
</evidence>
<organism evidence="24">
    <name type="scientific">Oikopleura dioica</name>
    <name type="common">Tunicate</name>
    <dbReference type="NCBI Taxonomy" id="34765"/>
    <lineage>
        <taxon>Eukaryota</taxon>
        <taxon>Metazoa</taxon>
        <taxon>Chordata</taxon>
        <taxon>Tunicata</taxon>
        <taxon>Appendicularia</taxon>
        <taxon>Copelata</taxon>
        <taxon>Oikopleuridae</taxon>
        <taxon>Oikopleura</taxon>
    </lineage>
</organism>
<dbReference type="Gene3D" id="3.30.1510.10">
    <property type="entry name" value="Domain 2, N(10)-formyltetrahydrofolate synthetase"/>
    <property type="match status" value="1"/>
</dbReference>
<dbReference type="PROSITE" id="PS00766">
    <property type="entry name" value="THF_DHG_CYH_1"/>
    <property type="match status" value="1"/>
</dbReference>
<dbReference type="GO" id="GO:0004329">
    <property type="term" value="F:formate-tetrahydrofolate ligase activity"/>
    <property type="evidence" value="ECO:0007669"/>
    <property type="project" value="UniProtKB-EC"/>
</dbReference>
<keyword evidence="10" id="KW-0963">Cytoplasm</keyword>
<dbReference type="PANTHER" id="PTHR48099">
    <property type="entry name" value="C-1-TETRAHYDROFOLATE SYNTHASE, CYTOPLASMIC-RELATED"/>
    <property type="match status" value="1"/>
</dbReference>
<dbReference type="PRINTS" id="PR00085">
    <property type="entry name" value="THFDHDRGNASE"/>
</dbReference>
<feature type="domain" description="Tetrahydrofolate dehydrogenase/cyclohydrolase catalytic" evidence="22">
    <location>
        <begin position="5"/>
        <end position="123"/>
    </location>
</feature>
<dbReference type="Proteomes" id="UP000011014">
    <property type="component" value="Unassembled WGS sequence"/>
</dbReference>
<dbReference type="EC" id="6.3.4.3" evidence="6"/>
<comment type="similarity">
    <text evidence="3">In the N-terminal section; belongs to the tetrahydrofolate dehydrogenase/cyclohydrolase family.</text>
</comment>
<comment type="catalytic activity">
    <reaction evidence="20">
        <text>(6S)-5,6,7,8-tetrahydrofolate + formate + ATP = (6R)-10-formyltetrahydrofolate + ADP + phosphate</text>
        <dbReference type="Rhea" id="RHEA:20221"/>
        <dbReference type="ChEBI" id="CHEBI:15740"/>
        <dbReference type="ChEBI" id="CHEBI:30616"/>
        <dbReference type="ChEBI" id="CHEBI:43474"/>
        <dbReference type="ChEBI" id="CHEBI:57453"/>
        <dbReference type="ChEBI" id="CHEBI:195366"/>
        <dbReference type="ChEBI" id="CHEBI:456216"/>
        <dbReference type="EC" id="6.3.4.3"/>
    </reaction>
</comment>
<dbReference type="InterPro" id="IPR020631">
    <property type="entry name" value="THF_DH/CycHdrlase_NAD-bd_dom"/>
</dbReference>
<dbReference type="NCBIfam" id="NF010030">
    <property type="entry name" value="PRK13505.1"/>
    <property type="match status" value="1"/>
</dbReference>
<evidence type="ECO:0000256" key="7">
    <source>
        <dbReference type="ARBA" id="ARBA00012776"/>
    </source>
</evidence>
<evidence type="ECO:0000256" key="3">
    <source>
        <dbReference type="ARBA" id="ARBA00005559"/>
    </source>
</evidence>
<dbReference type="GO" id="GO:0004477">
    <property type="term" value="F:methenyltetrahydrofolate cyclohydrolase activity"/>
    <property type="evidence" value="ECO:0007669"/>
    <property type="project" value="UniProtKB-EC"/>
</dbReference>
<comment type="function">
    <text evidence="21">Trifunctional enzyme that catalyzes the interconversion of three forms of one-carbon-substituted tetrahydrofolate: (6R)-5,10-methylene-5,6,7,8-tetrahydrofolate, 5,10-methenyltetrahydrofolate and (6S)-10-formyltetrahydrofolate. These derivatives of tetrahydrofolate are differentially required in nucleotide and amino acid biosynthesis, (6S)-10-formyltetrahydrofolate being required for purine biosynthesis while (6R)-5,10-methylene-5,6,7,8-tetrahydrofolate is used for serine and methionine biosynthesis for instance.</text>
</comment>
<dbReference type="SUPFAM" id="SSF52540">
    <property type="entry name" value="P-loop containing nucleoside triphosphate hydrolases"/>
    <property type="match status" value="1"/>
</dbReference>
<accession>E4YGW3</accession>
<dbReference type="InterPro" id="IPR020628">
    <property type="entry name" value="Formate_THF_ligase_CS"/>
</dbReference>
<evidence type="ECO:0000256" key="10">
    <source>
        <dbReference type="ARBA" id="ARBA00022490"/>
    </source>
</evidence>
<keyword evidence="16" id="KW-0521">NADP</keyword>
<dbReference type="HAMAP" id="MF_01543">
    <property type="entry name" value="FTHFS"/>
    <property type="match status" value="1"/>
</dbReference>
<dbReference type="SUPFAM" id="SSF51735">
    <property type="entry name" value="NAD(P)-binding Rossmann-fold domains"/>
    <property type="match status" value="1"/>
</dbReference>
<reference evidence="24" key="1">
    <citation type="journal article" date="2010" name="Science">
        <title>Plasticity of animal genome architecture unmasked by rapid evolution of a pelagic tunicate.</title>
        <authorList>
            <person name="Denoeud F."/>
            <person name="Henriet S."/>
            <person name="Mungpakdee S."/>
            <person name="Aury J.M."/>
            <person name="Da Silva C."/>
            <person name="Brinkmann H."/>
            <person name="Mikhaleva J."/>
            <person name="Olsen L.C."/>
            <person name="Jubin C."/>
            <person name="Canestro C."/>
            <person name="Bouquet J.M."/>
            <person name="Danks G."/>
            <person name="Poulain J."/>
            <person name="Campsteijn C."/>
            <person name="Adamski M."/>
            <person name="Cross I."/>
            <person name="Yadetie F."/>
            <person name="Muffato M."/>
            <person name="Louis A."/>
            <person name="Butcher S."/>
            <person name="Tsagkogeorga G."/>
            <person name="Konrad A."/>
            <person name="Singh S."/>
            <person name="Jensen M.F."/>
            <person name="Cong E.H."/>
            <person name="Eikeseth-Otteraa H."/>
            <person name="Noel B."/>
            <person name="Anthouard V."/>
            <person name="Porcel B.M."/>
            <person name="Kachouri-Lafond R."/>
            <person name="Nishino A."/>
            <person name="Ugolini M."/>
            <person name="Chourrout P."/>
            <person name="Nishida H."/>
            <person name="Aasland R."/>
            <person name="Huzurbazar S."/>
            <person name="Westhof E."/>
            <person name="Delsuc F."/>
            <person name="Lehrach H."/>
            <person name="Reinhardt R."/>
            <person name="Weissenbach J."/>
            <person name="Roy S.W."/>
            <person name="Artiguenave F."/>
            <person name="Postlethwait J.H."/>
            <person name="Manak J.R."/>
            <person name="Thompson E.M."/>
            <person name="Jaillon O."/>
            <person name="Du Pasquier L."/>
            <person name="Boudinot P."/>
            <person name="Liberles D.A."/>
            <person name="Volff J.N."/>
            <person name="Philippe H."/>
            <person name="Lenhard B."/>
            <person name="Roest Crollius H."/>
            <person name="Wincker P."/>
            <person name="Chourrout D."/>
        </authorList>
    </citation>
    <scope>NUCLEOTIDE SEQUENCE [LARGE SCALE GENOMIC DNA]</scope>
</reference>
<evidence type="ECO:0000256" key="1">
    <source>
        <dbReference type="ARBA" id="ARBA00004496"/>
    </source>
</evidence>
<dbReference type="CDD" id="cd00477">
    <property type="entry name" value="FTHFS"/>
    <property type="match status" value="1"/>
</dbReference>
<dbReference type="PANTHER" id="PTHR48099:SF5">
    <property type="entry name" value="C-1-TETRAHYDROFOLATE SYNTHASE, CYTOPLASMIC"/>
    <property type="match status" value="1"/>
</dbReference>
<dbReference type="PROSITE" id="PS00767">
    <property type="entry name" value="THF_DHG_CYH_2"/>
    <property type="match status" value="1"/>
</dbReference>
<dbReference type="GO" id="GO:0005829">
    <property type="term" value="C:cytosol"/>
    <property type="evidence" value="ECO:0007669"/>
    <property type="project" value="TreeGrafter"/>
</dbReference>
<evidence type="ECO:0000256" key="2">
    <source>
        <dbReference type="ARBA" id="ARBA00004777"/>
    </source>
</evidence>
<evidence type="ECO:0000256" key="4">
    <source>
        <dbReference type="ARBA" id="ARBA00006985"/>
    </source>
</evidence>
<proteinExistence type="inferred from homology"/>
<dbReference type="Gene3D" id="3.40.50.300">
    <property type="entry name" value="P-loop containing nucleotide triphosphate hydrolases"/>
    <property type="match status" value="1"/>
</dbReference>
<keyword evidence="18" id="KW-0511">Multifunctional enzyme</keyword>
<evidence type="ECO:0000256" key="13">
    <source>
        <dbReference type="ARBA" id="ARBA00022741"/>
    </source>
</evidence>
<dbReference type="InterPro" id="IPR020630">
    <property type="entry name" value="THF_DH/CycHdrlase_cat_dom"/>
</dbReference>
<dbReference type="GO" id="GO:0035999">
    <property type="term" value="P:tetrahydrofolate interconversion"/>
    <property type="evidence" value="ECO:0007669"/>
    <property type="project" value="UniProtKB-UniPathway"/>
</dbReference>
<dbReference type="GO" id="GO:0004488">
    <property type="term" value="F:methylenetetrahydrofolate dehydrogenase (NADP+) activity"/>
    <property type="evidence" value="ECO:0007669"/>
    <property type="project" value="UniProtKB-EC"/>
</dbReference>
<dbReference type="InterPro" id="IPR036291">
    <property type="entry name" value="NAD(P)-bd_dom_sf"/>
</dbReference>
<evidence type="ECO:0000256" key="19">
    <source>
        <dbReference type="ARBA" id="ARBA00036357"/>
    </source>
</evidence>
<evidence type="ECO:0000259" key="23">
    <source>
        <dbReference type="Pfam" id="PF02882"/>
    </source>
</evidence>
<evidence type="ECO:0000256" key="6">
    <source>
        <dbReference type="ARBA" id="ARBA00012295"/>
    </source>
</evidence>
<dbReference type="Pfam" id="PF00763">
    <property type="entry name" value="THF_DHG_CYH"/>
    <property type="match status" value="1"/>
</dbReference>
<evidence type="ECO:0000256" key="20">
    <source>
        <dbReference type="ARBA" id="ARBA00049033"/>
    </source>
</evidence>
<comment type="catalytic activity">
    <reaction evidence="19">
        <text>(6R)-5,10-methenyltetrahydrofolate + H2O = (6R)-10-formyltetrahydrofolate + H(+)</text>
        <dbReference type="Rhea" id="RHEA:23700"/>
        <dbReference type="ChEBI" id="CHEBI:15377"/>
        <dbReference type="ChEBI" id="CHEBI:15378"/>
        <dbReference type="ChEBI" id="CHEBI:57455"/>
        <dbReference type="ChEBI" id="CHEBI:195366"/>
        <dbReference type="EC" id="3.5.4.9"/>
    </reaction>
</comment>
<dbReference type="InterPro" id="IPR027417">
    <property type="entry name" value="P-loop_NTPase"/>
</dbReference>
<dbReference type="FunFam" id="3.40.50.300:FF:000245">
    <property type="entry name" value="C-1-tetrahydrofolate synthase, cytoplasmic"/>
    <property type="match status" value="1"/>
</dbReference>
<dbReference type="EC" id="1.5.1.5" evidence="8"/>
<dbReference type="PROSITE" id="PS00721">
    <property type="entry name" value="FTHFS_1"/>
    <property type="match status" value="1"/>
</dbReference>
<evidence type="ECO:0000256" key="11">
    <source>
        <dbReference type="ARBA" id="ARBA00022563"/>
    </source>
</evidence>
<evidence type="ECO:0000256" key="8">
    <source>
        <dbReference type="ARBA" id="ARBA00012859"/>
    </source>
</evidence>
<dbReference type="GO" id="GO:0005524">
    <property type="term" value="F:ATP binding"/>
    <property type="evidence" value="ECO:0007669"/>
    <property type="project" value="UniProtKB-KW"/>
</dbReference>
<dbReference type="EC" id="3.5.4.9" evidence="7"/>
<evidence type="ECO:0000256" key="9">
    <source>
        <dbReference type="ARBA" id="ARBA00017592"/>
    </source>
</evidence>
<dbReference type="InterPro" id="IPR020867">
    <property type="entry name" value="THF_DH/CycHdrlase_CS"/>
</dbReference>
<evidence type="ECO:0000256" key="12">
    <source>
        <dbReference type="ARBA" id="ARBA00022598"/>
    </source>
</evidence>
<feature type="domain" description="Tetrahydrofolate dehydrogenase/cyclohydrolase NAD(P)-binding" evidence="23">
    <location>
        <begin position="143"/>
        <end position="287"/>
    </location>
</feature>
<name>E4YGW3_OIKDI</name>
<dbReference type="PROSITE" id="PS00722">
    <property type="entry name" value="FTHFS_2"/>
    <property type="match status" value="1"/>
</dbReference>